<dbReference type="AlphaFoldDB" id="A0A2L2BPL5"/>
<dbReference type="GO" id="GO:0006508">
    <property type="term" value="P:proteolysis"/>
    <property type="evidence" value="ECO:0007669"/>
    <property type="project" value="UniProtKB-KW"/>
</dbReference>
<keyword evidence="7" id="KW-0862">Zinc</keyword>
<feature type="transmembrane region" description="Helical" evidence="12">
    <location>
        <begin position="420"/>
        <end position="441"/>
    </location>
</feature>
<comment type="cofactor">
    <cofactor evidence="1">
        <name>Zn(2+)</name>
        <dbReference type="ChEBI" id="CHEBI:29105"/>
    </cofactor>
</comment>
<dbReference type="Pfam" id="PF17820">
    <property type="entry name" value="PDZ_6"/>
    <property type="match status" value="1"/>
</dbReference>
<feature type="transmembrane region" description="Helical" evidence="12">
    <location>
        <begin position="6"/>
        <end position="24"/>
    </location>
</feature>
<evidence type="ECO:0000256" key="2">
    <source>
        <dbReference type="ARBA" id="ARBA00004141"/>
    </source>
</evidence>
<feature type="transmembrane region" description="Helical" evidence="12">
    <location>
        <begin position="136"/>
        <end position="157"/>
    </location>
</feature>
<evidence type="ECO:0000256" key="6">
    <source>
        <dbReference type="ARBA" id="ARBA00022801"/>
    </source>
</evidence>
<keyword evidence="5 12" id="KW-0812">Transmembrane</keyword>
<keyword evidence="6" id="KW-0378">Hydrolase</keyword>
<keyword evidence="9 14" id="KW-0482">Metalloprotease</keyword>
<accession>A0A2L2BPL5</accession>
<evidence type="ECO:0000259" key="13">
    <source>
        <dbReference type="PROSITE" id="PS50106"/>
    </source>
</evidence>
<dbReference type="OrthoDB" id="9782003at2"/>
<gene>
    <name evidence="14" type="ORF">C3B54_11620</name>
</gene>
<evidence type="ECO:0000256" key="5">
    <source>
        <dbReference type="ARBA" id="ARBA00022692"/>
    </source>
</evidence>
<evidence type="ECO:0000313" key="14">
    <source>
        <dbReference type="EMBL" id="AVG23605.1"/>
    </source>
</evidence>
<dbReference type="RefSeq" id="WP_104913190.1">
    <property type="nucleotide sequence ID" value="NZ_CP026923.1"/>
</dbReference>
<dbReference type="GO" id="GO:0016020">
    <property type="term" value="C:membrane"/>
    <property type="evidence" value="ECO:0007669"/>
    <property type="project" value="UniProtKB-SubCell"/>
</dbReference>
<keyword evidence="15" id="KW-1185">Reference proteome</keyword>
<dbReference type="Gene3D" id="2.30.42.10">
    <property type="match status" value="1"/>
</dbReference>
<dbReference type="Proteomes" id="UP000243077">
    <property type="component" value="Chromosome"/>
</dbReference>
<sequence>MESTIWFIVGVLALIVGLGISIGLHEWGHFYPAKRFGVGITKFMVGFGPTLWSTKPGETEFGIKAIPLGGYVAMHGMFAPSEKGASEKGAGEVGANERAPRRGGAGTDFAGLDDQPDSDEFDDSRSFYRLSVFRRIVIMLGGPAMNLIIATVLYAVLLMGFGVVQPSLTVGSVSQCVLPATETRTDCRPGDPAAPGNQAGMEPGDVILAVDGQEVDSWLVLTEIIRDHPGETLALTIDREGTTREIRITPLLTERFAMDSRGQVAVDSDGQPMVEPVGFVGIGAALETARQPISQVPVAIGDNVEGVTRVILTLPQRMVQVSQAAFGDDERDPNGPISVVGVGRIAGEIASIDDIENHDRIASFIALLASLNIALFVFNLIPLLPLDGGHVAVALIDGIRRKIASIRGSPPPNPTNPQKLMPLTLVVVAALISMSVLLMYADIVNPISLIQ</sequence>
<dbReference type="InterPro" id="IPR008915">
    <property type="entry name" value="Peptidase_M50"/>
</dbReference>
<keyword evidence="10 12" id="KW-0472">Membrane</keyword>
<dbReference type="InterPro" id="IPR004387">
    <property type="entry name" value="Pept_M50_Zn"/>
</dbReference>
<dbReference type="InterPro" id="IPR001478">
    <property type="entry name" value="PDZ"/>
</dbReference>
<dbReference type="PANTHER" id="PTHR42837:SF2">
    <property type="entry name" value="MEMBRANE METALLOPROTEASE ARASP2, CHLOROPLASTIC-RELATED"/>
    <property type="match status" value="1"/>
</dbReference>
<keyword evidence="4 14" id="KW-0645">Protease</keyword>
<evidence type="ECO:0000256" key="9">
    <source>
        <dbReference type="ARBA" id="ARBA00023049"/>
    </source>
</evidence>
<dbReference type="EMBL" id="CP026923">
    <property type="protein sequence ID" value="AVG23605.1"/>
    <property type="molecule type" value="Genomic_DNA"/>
</dbReference>
<protein>
    <submittedName>
        <fullName evidence="14">RIP metalloprotease RseP</fullName>
    </submittedName>
</protein>
<dbReference type="CDD" id="cd06163">
    <property type="entry name" value="S2P-M50_PDZ_RseP-like"/>
    <property type="match status" value="1"/>
</dbReference>
<dbReference type="InterPro" id="IPR041489">
    <property type="entry name" value="PDZ_6"/>
</dbReference>
<evidence type="ECO:0000256" key="7">
    <source>
        <dbReference type="ARBA" id="ARBA00022833"/>
    </source>
</evidence>
<evidence type="ECO:0000313" key="15">
    <source>
        <dbReference type="Proteomes" id="UP000243077"/>
    </source>
</evidence>
<evidence type="ECO:0000256" key="4">
    <source>
        <dbReference type="ARBA" id="ARBA00022670"/>
    </source>
</evidence>
<evidence type="ECO:0000256" key="3">
    <source>
        <dbReference type="ARBA" id="ARBA00007931"/>
    </source>
</evidence>
<dbReference type="PANTHER" id="PTHR42837">
    <property type="entry name" value="REGULATOR OF SIGMA-E PROTEASE RSEP"/>
    <property type="match status" value="1"/>
</dbReference>
<dbReference type="PROSITE" id="PS50106">
    <property type="entry name" value="PDZ"/>
    <property type="match status" value="1"/>
</dbReference>
<evidence type="ECO:0000256" key="8">
    <source>
        <dbReference type="ARBA" id="ARBA00022989"/>
    </source>
</evidence>
<comment type="subcellular location">
    <subcellularLocation>
        <location evidence="2">Membrane</location>
        <topology evidence="2">Multi-pass membrane protein</topology>
    </subcellularLocation>
</comment>
<evidence type="ECO:0000256" key="11">
    <source>
        <dbReference type="SAM" id="MobiDB-lite"/>
    </source>
</evidence>
<keyword evidence="8 12" id="KW-1133">Transmembrane helix</keyword>
<dbReference type="SUPFAM" id="SSF50156">
    <property type="entry name" value="PDZ domain-like"/>
    <property type="match status" value="1"/>
</dbReference>
<dbReference type="CDD" id="cd23081">
    <property type="entry name" value="cpPDZ_EcRseP-like"/>
    <property type="match status" value="1"/>
</dbReference>
<feature type="region of interest" description="Disordered" evidence="11">
    <location>
        <begin position="82"/>
        <end position="118"/>
    </location>
</feature>
<organism evidence="14 15">
    <name type="scientific">Pontimonas salivibrio</name>
    <dbReference type="NCBI Taxonomy" id="1159327"/>
    <lineage>
        <taxon>Bacteria</taxon>
        <taxon>Bacillati</taxon>
        <taxon>Actinomycetota</taxon>
        <taxon>Actinomycetes</taxon>
        <taxon>Micrococcales</taxon>
        <taxon>Microbacteriaceae</taxon>
        <taxon>Pontimonas</taxon>
    </lineage>
</organism>
<feature type="domain" description="PDZ" evidence="13">
    <location>
        <begin position="189"/>
        <end position="217"/>
    </location>
</feature>
<name>A0A2L2BPL5_9MICO</name>
<evidence type="ECO:0000256" key="10">
    <source>
        <dbReference type="ARBA" id="ARBA00023136"/>
    </source>
</evidence>
<comment type="similarity">
    <text evidence="3">Belongs to the peptidase M50B family.</text>
</comment>
<proteinExistence type="inferred from homology"/>
<dbReference type="InterPro" id="IPR036034">
    <property type="entry name" value="PDZ_sf"/>
</dbReference>
<evidence type="ECO:0000256" key="1">
    <source>
        <dbReference type="ARBA" id="ARBA00001947"/>
    </source>
</evidence>
<evidence type="ECO:0000256" key="12">
    <source>
        <dbReference type="SAM" id="Phobius"/>
    </source>
</evidence>
<feature type="transmembrane region" description="Helical" evidence="12">
    <location>
        <begin position="361"/>
        <end position="381"/>
    </location>
</feature>
<dbReference type="Pfam" id="PF02163">
    <property type="entry name" value="Peptidase_M50"/>
    <property type="match status" value="1"/>
</dbReference>
<reference evidence="14 15" key="1">
    <citation type="submission" date="2018-02" db="EMBL/GenBank/DDBJ databases">
        <title>Complete genome of the streamlined marine actinobacterium Pontimonas salivibrio CL-TW6 adapted to coastal planktonic lifestype.</title>
        <authorList>
            <person name="Cho B.C."/>
            <person name="Hardies S.C."/>
            <person name="Jang G.I."/>
            <person name="Hwang C.Y."/>
        </authorList>
    </citation>
    <scope>NUCLEOTIDE SEQUENCE [LARGE SCALE GENOMIC DNA]</scope>
    <source>
        <strain evidence="14 15">CL-TW6</strain>
    </source>
</reference>
<dbReference type="KEGG" id="psai:C3B54_11620"/>
<dbReference type="GO" id="GO:0004222">
    <property type="term" value="F:metalloendopeptidase activity"/>
    <property type="evidence" value="ECO:0007669"/>
    <property type="project" value="InterPro"/>
</dbReference>